<dbReference type="AlphaFoldDB" id="A0A6M3ZVC4"/>
<organism evidence="3 4">
    <name type="scientific">Herbaspirillum rubrisubalbicans Os34</name>
    <dbReference type="NCBI Taxonomy" id="1235827"/>
    <lineage>
        <taxon>Bacteria</taxon>
        <taxon>Pseudomonadati</taxon>
        <taxon>Pseudomonadota</taxon>
        <taxon>Betaproteobacteria</taxon>
        <taxon>Burkholderiales</taxon>
        <taxon>Oxalobacteraceae</taxon>
        <taxon>Herbaspirillum</taxon>
    </lineage>
</organism>
<evidence type="ECO:0000256" key="2">
    <source>
        <dbReference type="ARBA" id="ARBA00023002"/>
    </source>
</evidence>
<dbReference type="SUPFAM" id="SSF51735">
    <property type="entry name" value="NAD(P)-binding Rossmann-fold domains"/>
    <property type="match status" value="1"/>
</dbReference>
<dbReference type="InterPro" id="IPR002347">
    <property type="entry name" value="SDR_fam"/>
</dbReference>
<protein>
    <submittedName>
        <fullName evidence="3">SDR family oxidoreductase</fullName>
    </submittedName>
</protein>
<dbReference type="PROSITE" id="PS51257">
    <property type="entry name" value="PROKAR_LIPOPROTEIN"/>
    <property type="match status" value="1"/>
</dbReference>
<keyword evidence="2" id="KW-0560">Oxidoreductase</keyword>
<dbReference type="PANTHER" id="PTHR24321">
    <property type="entry name" value="DEHYDROGENASES, SHORT CHAIN"/>
    <property type="match status" value="1"/>
</dbReference>
<dbReference type="InterPro" id="IPR036291">
    <property type="entry name" value="NAD(P)-bd_dom_sf"/>
</dbReference>
<proteinExistence type="inferred from homology"/>
<dbReference type="Proteomes" id="UP000501648">
    <property type="component" value="Chromosome"/>
</dbReference>
<dbReference type="FunFam" id="3.40.50.720:FF:000084">
    <property type="entry name" value="Short-chain dehydrogenase reductase"/>
    <property type="match status" value="1"/>
</dbReference>
<dbReference type="EMBL" id="CP008956">
    <property type="protein sequence ID" value="QJQ01462.1"/>
    <property type="molecule type" value="Genomic_DNA"/>
</dbReference>
<dbReference type="PANTHER" id="PTHR24321:SF14">
    <property type="entry name" value="SHORT-CHAIN TYPE DEHYDROGENASE_REDUCTASE BLR2146-RELATED"/>
    <property type="match status" value="1"/>
</dbReference>
<evidence type="ECO:0000313" key="4">
    <source>
        <dbReference type="Proteomes" id="UP000501648"/>
    </source>
</evidence>
<accession>A0A6M3ZVC4</accession>
<name>A0A6M3ZVC4_9BURK</name>
<dbReference type="GO" id="GO:0016491">
    <property type="term" value="F:oxidoreductase activity"/>
    <property type="evidence" value="ECO:0007669"/>
    <property type="project" value="UniProtKB-KW"/>
</dbReference>
<dbReference type="PRINTS" id="PR00081">
    <property type="entry name" value="GDHRDH"/>
</dbReference>
<comment type="similarity">
    <text evidence="1">Belongs to the short-chain dehydrogenases/reductases (SDR) family.</text>
</comment>
<dbReference type="Pfam" id="PF13561">
    <property type="entry name" value="adh_short_C2"/>
    <property type="match status" value="1"/>
</dbReference>
<evidence type="ECO:0000256" key="1">
    <source>
        <dbReference type="ARBA" id="ARBA00006484"/>
    </source>
</evidence>
<reference evidence="3 4" key="1">
    <citation type="journal article" date="2012" name="J. Bacteriol.">
        <title>Genome sequence of the pathogenic Herbaspirillum seropedicae strain Os34, isolated from rice roots.</title>
        <authorList>
            <person name="Ye W."/>
            <person name="Ye S."/>
            <person name="Liu J."/>
            <person name="Chang S."/>
            <person name="Chen M."/>
            <person name="Zhu B."/>
            <person name="Guo L."/>
            <person name="An Q."/>
        </authorList>
    </citation>
    <scope>NUCLEOTIDE SEQUENCE [LARGE SCALE GENOMIC DNA]</scope>
    <source>
        <strain evidence="3 4">Os34</strain>
    </source>
</reference>
<dbReference type="PRINTS" id="PR00080">
    <property type="entry name" value="SDRFAMILY"/>
</dbReference>
<gene>
    <name evidence="3" type="ORF">C798_14820</name>
</gene>
<dbReference type="Gene3D" id="3.40.50.720">
    <property type="entry name" value="NAD(P)-binding Rossmann-like Domain"/>
    <property type="match status" value="1"/>
</dbReference>
<sequence length="267" mass="27137">MPLKGKVAIVTGAGGGIGAACAARLARAGARVVVADIDVAGAERQAAGICAAGGEALPAHADIGEDDSIRALMATTVEAFGGLDILHNNAAATGISNNLDAPVEFMDIGVWDDTMRINLRGTMLCIKYAIALMRARGGGSIINTSSAAAQRGALGYSAYACAKAGIDALTRYVAAQHGKENIRCNAIAPGLVVSPATSAYFSGPAGAMMLAHHLTPRLGQPDDIAETVLFLASAASAFITGQVINVDGGSLSHQPYYADEWRARGSA</sequence>
<evidence type="ECO:0000313" key="3">
    <source>
        <dbReference type="EMBL" id="QJQ01462.1"/>
    </source>
</evidence>